<evidence type="ECO:0000256" key="3">
    <source>
        <dbReference type="SAM" id="SignalP"/>
    </source>
</evidence>
<sequence>NRCFWPPRALVGVLLRTPGAALMPAPPPPFRGRPRPRHPLLGTPRPEHSAASPWQLVGREKSSVRRRLADLQRWSVFFTCFVAVLFSFFSAHDLDCSMNSPSLYNYIHNFTYVFILRLGVNILTFCCRTIKDYEDAAATSEAMCQAGGEMRKF</sequence>
<feature type="transmembrane region" description="Helical" evidence="2">
    <location>
        <begin position="71"/>
        <end position="91"/>
    </location>
</feature>
<feature type="chain" id="PRO_5045076257" evidence="3">
    <location>
        <begin position="22"/>
        <end position="153"/>
    </location>
</feature>
<evidence type="ECO:0000256" key="2">
    <source>
        <dbReference type="SAM" id="Phobius"/>
    </source>
</evidence>
<dbReference type="EMBL" id="CAUYUJ010005924">
    <property type="protein sequence ID" value="CAK0815486.1"/>
    <property type="molecule type" value="Genomic_DNA"/>
</dbReference>
<evidence type="ECO:0000313" key="5">
    <source>
        <dbReference type="Proteomes" id="UP001189429"/>
    </source>
</evidence>
<keyword evidence="2" id="KW-1133">Transmembrane helix</keyword>
<gene>
    <name evidence="4" type="ORF">PCOR1329_LOCUS18762</name>
</gene>
<keyword evidence="2" id="KW-0812">Transmembrane</keyword>
<feature type="transmembrane region" description="Helical" evidence="2">
    <location>
        <begin position="103"/>
        <end position="123"/>
    </location>
</feature>
<comment type="caution">
    <text evidence="4">The sequence shown here is derived from an EMBL/GenBank/DDBJ whole genome shotgun (WGS) entry which is preliminary data.</text>
</comment>
<feature type="region of interest" description="Disordered" evidence="1">
    <location>
        <begin position="24"/>
        <end position="51"/>
    </location>
</feature>
<evidence type="ECO:0000313" key="4">
    <source>
        <dbReference type="EMBL" id="CAK0815486.1"/>
    </source>
</evidence>
<protein>
    <submittedName>
        <fullName evidence="4">Uncharacterized protein</fullName>
    </submittedName>
</protein>
<feature type="non-terminal residue" evidence="4">
    <location>
        <position position="1"/>
    </location>
</feature>
<feature type="signal peptide" evidence="3">
    <location>
        <begin position="1"/>
        <end position="21"/>
    </location>
</feature>
<name>A0ABN9RC84_9DINO</name>
<proteinExistence type="predicted"/>
<keyword evidence="3" id="KW-0732">Signal</keyword>
<keyword evidence="2" id="KW-0472">Membrane</keyword>
<reference evidence="4" key="1">
    <citation type="submission" date="2023-10" db="EMBL/GenBank/DDBJ databases">
        <authorList>
            <person name="Chen Y."/>
            <person name="Shah S."/>
            <person name="Dougan E. K."/>
            <person name="Thang M."/>
            <person name="Chan C."/>
        </authorList>
    </citation>
    <scope>NUCLEOTIDE SEQUENCE [LARGE SCALE GENOMIC DNA]</scope>
</reference>
<accession>A0ABN9RC84</accession>
<dbReference type="Proteomes" id="UP001189429">
    <property type="component" value="Unassembled WGS sequence"/>
</dbReference>
<keyword evidence="5" id="KW-1185">Reference proteome</keyword>
<evidence type="ECO:0000256" key="1">
    <source>
        <dbReference type="SAM" id="MobiDB-lite"/>
    </source>
</evidence>
<organism evidence="4 5">
    <name type="scientific">Prorocentrum cordatum</name>
    <dbReference type="NCBI Taxonomy" id="2364126"/>
    <lineage>
        <taxon>Eukaryota</taxon>
        <taxon>Sar</taxon>
        <taxon>Alveolata</taxon>
        <taxon>Dinophyceae</taxon>
        <taxon>Prorocentrales</taxon>
        <taxon>Prorocentraceae</taxon>
        <taxon>Prorocentrum</taxon>
    </lineage>
</organism>